<keyword evidence="1" id="KW-0175">Coiled coil</keyword>
<feature type="region of interest" description="Disordered" evidence="2">
    <location>
        <begin position="1131"/>
        <end position="1157"/>
    </location>
</feature>
<keyword evidence="4" id="KW-1185">Reference proteome</keyword>
<feature type="region of interest" description="Disordered" evidence="2">
    <location>
        <begin position="311"/>
        <end position="338"/>
    </location>
</feature>
<feature type="region of interest" description="Disordered" evidence="2">
    <location>
        <begin position="1"/>
        <end position="299"/>
    </location>
</feature>
<dbReference type="STRING" id="1353009.A0A1Y2J135"/>
<dbReference type="OrthoDB" id="2261329at2759"/>
<feature type="compositionally biased region" description="Polar residues" evidence="2">
    <location>
        <begin position="13"/>
        <end position="22"/>
    </location>
</feature>
<name>A0A1Y2J135_TRAC3</name>
<feature type="region of interest" description="Disordered" evidence="2">
    <location>
        <begin position="477"/>
        <end position="709"/>
    </location>
</feature>
<evidence type="ECO:0008006" key="5">
    <source>
        <dbReference type="Google" id="ProtNLM"/>
    </source>
</evidence>
<gene>
    <name evidence="3" type="ORF">PYCCODRAFT_796250</name>
</gene>
<feature type="compositionally biased region" description="Polar residues" evidence="2">
    <location>
        <begin position="478"/>
        <end position="497"/>
    </location>
</feature>
<dbReference type="EMBL" id="KZ084089">
    <property type="protein sequence ID" value="OSD07108.1"/>
    <property type="molecule type" value="Genomic_DNA"/>
</dbReference>
<protein>
    <recommendedName>
        <fullName evidence="5">PH domain-containing protein</fullName>
    </recommendedName>
</protein>
<feature type="compositionally biased region" description="Basic and acidic residues" evidence="2">
    <location>
        <begin position="136"/>
        <end position="151"/>
    </location>
</feature>
<evidence type="ECO:0000313" key="3">
    <source>
        <dbReference type="EMBL" id="OSD07108.1"/>
    </source>
</evidence>
<feature type="compositionally biased region" description="Low complexity" evidence="2">
    <location>
        <begin position="152"/>
        <end position="187"/>
    </location>
</feature>
<evidence type="ECO:0000256" key="2">
    <source>
        <dbReference type="SAM" id="MobiDB-lite"/>
    </source>
</evidence>
<feature type="compositionally biased region" description="Polar residues" evidence="2">
    <location>
        <begin position="547"/>
        <end position="574"/>
    </location>
</feature>
<feature type="compositionally biased region" description="Polar residues" evidence="2">
    <location>
        <begin position="668"/>
        <end position="682"/>
    </location>
</feature>
<feature type="compositionally biased region" description="Gly residues" evidence="2">
    <location>
        <begin position="92"/>
        <end position="102"/>
    </location>
</feature>
<feature type="compositionally biased region" description="Basic and acidic residues" evidence="2">
    <location>
        <begin position="191"/>
        <end position="204"/>
    </location>
</feature>
<feature type="compositionally biased region" description="Basic and acidic residues" evidence="2">
    <location>
        <begin position="606"/>
        <end position="623"/>
    </location>
</feature>
<feature type="compositionally biased region" description="Gly residues" evidence="2">
    <location>
        <begin position="40"/>
        <end position="62"/>
    </location>
</feature>
<feature type="compositionally biased region" description="Gly residues" evidence="2">
    <location>
        <begin position="120"/>
        <end position="129"/>
    </location>
</feature>
<organism evidence="3 4">
    <name type="scientific">Trametes coccinea (strain BRFM310)</name>
    <name type="common">Pycnoporus coccineus</name>
    <dbReference type="NCBI Taxonomy" id="1353009"/>
    <lineage>
        <taxon>Eukaryota</taxon>
        <taxon>Fungi</taxon>
        <taxon>Dikarya</taxon>
        <taxon>Basidiomycota</taxon>
        <taxon>Agaricomycotina</taxon>
        <taxon>Agaricomycetes</taxon>
        <taxon>Polyporales</taxon>
        <taxon>Polyporaceae</taxon>
        <taxon>Trametes</taxon>
    </lineage>
</organism>
<reference evidence="3 4" key="1">
    <citation type="journal article" date="2015" name="Biotechnol. Biofuels">
        <title>Enhanced degradation of softwood versus hardwood by the white-rot fungus Pycnoporus coccineus.</title>
        <authorList>
            <person name="Couturier M."/>
            <person name="Navarro D."/>
            <person name="Chevret D."/>
            <person name="Henrissat B."/>
            <person name="Piumi F."/>
            <person name="Ruiz-Duenas F.J."/>
            <person name="Martinez A.T."/>
            <person name="Grigoriev I.V."/>
            <person name="Riley R."/>
            <person name="Lipzen A."/>
            <person name="Berrin J.G."/>
            <person name="Master E.R."/>
            <person name="Rosso M.N."/>
        </authorList>
    </citation>
    <scope>NUCLEOTIDE SEQUENCE [LARGE SCALE GENOMIC DNA]</scope>
    <source>
        <strain evidence="3 4">BRFM310</strain>
    </source>
</reference>
<feature type="compositionally biased region" description="Pro residues" evidence="2">
    <location>
        <begin position="1145"/>
        <end position="1157"/>
    </location>
</feature>
<evidence type="ECO:0000313" key="4">
    <source>
        <dbReference type="Proteomes" id="UP000193067"/>
    </source>
</evidence>
<feature type="coiled-coil region" evidence="1">
    <location>
        <begin position="1065"/>
        <end position="1092"/>
    </location>
</feature>
<accession>A0A1Y2J135</accession>
<proteinExistence type="predicted"/>
<dbReference type="Proteomes" id="UP000193067">
    <property type="component" value="Unassembled WGS sequence"/>
</dbReference>
<dbReference type="AlphaFoldDB" id="A0A1Y2J135"/>
<feature type="compositionally biased region" description="Pro residues" evidence="2">
    <location>
        <begin position="656"/>
        <end position="666"/>
    </location>
</feature>
<feature type="compositionally biased region" description="Low complexity" evidence="2">
    <location>
        <begin position="591"/>
        <end position="605"/>
    </location>
</feature>
<evidence type="ECO:0000256" key="1">
    <source>
        <dbReference type="SAM" id="Coils"/>
    </source>
</evidence>
<sequence length="1157" mass="123384">MSSRTARAPPALTRTSTATGYSDDSAPVVTPYDDLPLPRDGGGGKAGVGSGRLAGQDVGGMDGVRIRRPSEAGSDGPQGPGGWRSERMLGVEGAGGVEGQGQGSYFALPPRQAHVPQATGAGGGGGGGANVSRRGTTKELIGRFETMERSSPRATASRTSSTFSRRQQEHAPPSSSRASPGAGPSTPRQGEGARAKEKDKDKGRSPIRQSFRNLLSVFKKSKPAHRESSPQYEGASARISPSSSVAGTRYKAGGAPACEESRRGLSPPPPPSKPSLTLQIPPTAPFAQTDPRSCASPISAHAGKQGPLLYLCRTSPQSHGHGHGEQQSESGSSSSGGGGGLPPVWMSCLAQLHTTHVLISWQTAQGNPTSRLVPFTACSDVRSLALSELAAEERALLPEGRPELRVFELLFEGRAREKFAAEGVTERAGWVSAIWDAVLLTQENRVRSPAMSESAYTPTPLRITPPEPVTVVRATEAEGTSSFPAPSSRLSQPSAISTDRALPPVPTQAPERPVLPRLDLRDLPSHPSRQGSMPSGLSPLPAPPVTPTSAKGSGFLSSTRADSPSRTQSPSIRNLDQRSVVKQRLAQIEMTASARRSASPASPSTRRWEFRDSPRMQRQDSRASDAAASILNSYTRTEMEVASPRSVDSGRLTTLPPSPLGSPPPRNSRFSQEAQSRSSQFLNLPRRDDTIFSPASEYSSTDGPVPAGSVGAASHIRSALEALSIPLPASTVSIAPPVLLTERGLLAENSSGPALNNIQSDVDALRGRSATDSTNIVNIRVKVDEVLTEVRGLRAQGRDEPEALGGKLDEVQTVIKEDLSRLQGLLEGLQSHVGAAGQTGSIANIPDATELHAKLDNLLRLCQARDGEGASSGQIPASQLAEVVSLLKDAEEQRVTQMEQQTDSIRYLNELNTWLEAFVKHGTSQIEGVAAGVQQLCKELGPVEELQDVSSGEEGKPSGNLLSEIRRFLAQHSEREQSAANLSASVNGLVAAVQEDLQRNAEARNVLTTESVTGLIDRQRQDQERLLKSLATELTNEIRGERLRFVEAMRDATAINVQIHVEEFKKELTREVMIMTQEVTRLQRERQGLEQQIADLFAFYAKQKKAGKVVEGRMPTQGMPMAQPALSVIPGAMPSGHSSMYRRPLPSPAPSPTRPRR</sequence>